<evidence type="ECO:0000256" key="1">
    <source>
        <dbReference type="ARBA" id="ARBA00022884"/>
    </source>
</evidence>
<dbReference type="GO" id="GO:0003725">
    <property type="term" value="F:double-stranded RNA binding"/>
    <property type="evidence" value="ECO:0007669"/>
    <property type="project" value="TreeGrafter"/>
</dbReference>
<dbReference type="EMBL" id="GECU01003345">
    <property type="protein sequence ID" value="JAT04362.1"/>
    <property type="molecule type" value="Transcribed_RNA"/>
</dbReference>
<dbReference type="InterPro" id="IPR014720">
    <property type="entry name" value="dsRBD_dom"/>
</dbReference>
<dbReference type="PANTHER" id="PTHR46205:SF3">
    <property type="entry name" value="LOQUACIOUS, ISOFORM B"/>
    <property type="match status" value="1"/>
</dbReference>
<dbReference type="SUPFAM" id="SSF54768">
    <property type="entry name" value="dsRNA-binding domain-like"/>
    <property type="match status" value="3"/>
</dbReference>
<dbReference type="GO" id="GO:0070920">
    <property type="term" value="P:regulation of regulatory ncRNA processing"/>
    <property type="evidence" value="ECO:0007669"/>
    <property type="project" value="TreeGrafter"/>
</dbReference>
<name>A0A1B6JYT1_9HEMI</name>
<dbReference type="GO" id="GO:0030422">
    <property type="term" value="P:siRNA processing"/>
    <property type="evidence" value="ECO:0007669"/>
    <property type="project" value="TreeGrafter"/>
</dbReference>
<gene>
    <name evidence="5" type="ORF">g.22893</name>
</gene>
<dbReference type="GO" id="GO:0035197">
    <property type="term" value="F:siRNA binding"/>
    <property type="evidence" value="ECO:0007669"/>
    <property type="project" value="TreeGrafter"/>
</dbReference>
<feature type="compositionally biased region" description="Basic and acidic residues" evidence="3">
    <location>
        <begin position="251"/>
        <end position="263"/>
    </location>
</feature>
<evidence type="ECO:0000256" key="2">
    <source>
        <dbReference type="PROSITE-ProRule" id="PRU00266"/>
    </source>
</evidence>
<sequence length="280" mass="31563">MTMEIPEVTNQNYVGMLQEKCCKSKISLPNYCDLETDGSNLFKCSCQLGELHTEGVGYSKKAAKQNAAQRMLSKMESTNTSIIGEKQEVVISAVSRLCEYATKNKLNNPLYAEKSEEDGLFVFTCTFNDFTSEGRGHTKKQAKEKSANSVAQHFGVHKYFENLKKYETRKSLLKPPTQRLHEYCQDKHVTALYSEEKISLANKKEAYVVICKVGDFEQRSLPNQSKKLAKLEVASMVLNLLNSDTPGSSPSEERKRKSVKEDLELTEELTNSASKKLKNC</sequence>
<protein>
    <recommendedName>
        <fullName evidence="4">DRBM domain-containing protein</fullName>
    </recommendedName>
</protein>
<dbReference type="Gene3D" id="3.30.160.20">
    <property type="match status" value="3"/>
</dbReference>
<dbReference type="InterPro" id="IPR051247">
    <property type="entry name" value="RLC_Component"/>
</dbReference>
<organism evidence="5">
    <name type="scientific">Homalodisca liturata</name>
    <dbReference type="NCBI Taxonomy" id="320908"/>
    <lineage>
        <taxon>Eukaryota</taxon>
        <taxon>Metazoa</taxon>
        <taxon>Ecdysozoa</taxon>
        <taxon>Arthropoda</taxon>
        <taxon>Hexapoda</taxon>
        <taxon>Insecta</taxon>
        <taxon>Pterygota</taxon>
        <taxon>Neoptera</taxon>
        <taxon>Paraneoptera</taxon>
        <taxon>Hemiptera</taxon>
        <taxon>Auchenorrhyncha</taxon>
        <taxon>Membracoidea</taxon>
        <taxon>Cicadellidae</taxon>
        <taxon>Cicadellinae</taxon>
        <taxon>Proconiini</taxon>
        <taxon>Homalodisca</taxon>
    </lineage>
</organism>
<feature type="region of interest" description="Disordered" evidence="3">
    <location>
        <begin position="241"/>
        <end position="280"/>
    </location>
</feature>
<accession>A0A1B6JYT1</accession>
<feature type="domain" description="DRBM" evidence="4">
    <location>
        <begin position="12"/>
        <end position="77"/>
    </location>
</feature>
<reference evidence="5" key="1">
    <citation type="submission" date="2015-11" db="EMBL/GenBank/DDBJ databases">
        <title>De novo transcriptome assembly of four potential Pierce s Disease insect vectors from Arizona vineyards.</title>
        <authorList>
            <person name="Tassone E.E."/>
        </authorList>
    </citation>
    <scope>NUCLEOTIDE SEQUENCE</scope>
</reference>
<dbReference type="GO" id="GO:0005737">
    <property type="term" value="C:cytoplasm"/>
    <property type="evidence" value="ECO:0007669"/>
    <property type="project" value="TreeGrafter"/>
</dbReference>
<dbReference type="SMART" id="SM00358">
    <property type="entry name" value="DSRM"/>
    <property type="match status" value="3"/>
</dbReference>
<dbReference type="PANTHER" id="PTHR46205">
    <property type="entry name" value="LOQUACIOUS, ISOFORM B"/>
    <property type="match status" value="1"/>
</dbReference>
<feature type="domain" description="DRBM" evidence="4">
    <location>
        <begin position="175"/>
        <end position="243"/>
    </location>
</feature>
<proteinExistence type="predicted"/>
<feature type="domain" description="DRBM" evidence="4">
    <location>
        <begin position="92"/>
        <end position="156"/>
    </location>
</feature>
<dbReference type="GO" id="GO:0005634">
    <property type="term" value="C:nucleus"/>
    <property type="evidence" value="ECO:0007669"/>
    <property type="project" value="TreeGrafter"/>
</dbReference>
<dbReference type="GO" id="GO:0016442">
    <property type="term" value="C:RISC complex"/>
    <property type="evidence" value="ECO:0007669"/>
    <property type="project" value="TreeGrafter"/>
</dbReference>
<keyword evidence="1 2" id="KW-0694">RNA-binding</keyword>
<evidence type="ECO:0000313" key="5">
    <source>
        <dbReference type="EMBL" id="JAT04362.1"/>
    </source>
</evidence>
<dbReference type="PROSITE" id="PS50137">
    <property type="entry name" value="DS_RBD"/>
    <property type="match status" value="3"/>
</dbReference>
<feature type="compositionally biased region" description="Polar residues" evidence="3">
    <location>
        <begin position="241"/>
        <end position="250"/>
    </location>
</feature>
<dbReference type="GO" id="GO:0070578">
    <property type="term" value="C:RISC-loading complex"/>
    <property type="evidence" value="ECO:0007669"/>
    <property type="project" value="TreeGrafter"/>
</dbReference>
<dbReference type="Pfam" id="PF00035">
    <property type="entry name" value="dsrm"/>
    <property type="match status" value="3"/>
</dbReference>
<evidence type="ECO:0000256" key="3">
    <source>
        <dbReference type="SAM" id="MobiDB-lite"/>
    </source>
</evidence>
<evidence type="ECO:0000259" key="4">
    <source>
        <dbReference type="PROSITE" id="PS50137"/>
    </source>
</evidence>
<dbReference type="CDD" id="cd00048">
    <property type="entry name" value="DSRM_SF"/>
    <property type="match status" value="2"/>
</dbReference>
<dbReference type="AlphaFoldDB" id="A0A1B6JYT1"/>